<evidence type="ECO:0000256" key="1">
    <source>
        <dbReference type="SAM" id="MobiDB-lite"/>
    </source>
</evidence>
<proteinExistence type="predicted"/>
<accession>A0A2H4S6Y2</accession>
<evidence type="ECO:0000313" key="3">
    <source>
        <dbReference type="Proteomes" id="UP000323067"/>
    </source>
</evidence>
<dbReference type="InterPro" id="IPR011333">
    <property type="entry name" value="SKP1/BTB/POZ_sf"/>
</dbReference>
<feature type="region of interest" description="Disordered" evidence="1">
    <location>
        <begin position="175"/>
        <end position="206"/>
    </location>
</feature>
<dbReference type="Proteomes" id="UP000323067">
    <property type="component" value="Chromosome iv"/>
</dbReference>
<dbReference type="VEuPathDB" id="FungiDB:CCM_09490"/>
<name>A0A2H4S6Y2_CORMI</name>
<organism evidence="2 3">
    <name type="scientific">Cordyceps militaris</name>
    <name type="common">Caterpillar fungus</name>
    <name type="synonym">Clavaria militaris</name>
    <dbReference type="NCBI Taxonomy" id="73501"/>
    <lineage>
        <taxon>Eukaryota</taxon>
        <taxon>Fungi</taxon>
        <taxon>Dikarya</taxon>
        <taxon>Ascomycota</taxon>
        <taxon>Pezizomycotina</taxon>
        <taxon>Sordariomycetes</taxon>
        <taxon>Hypocreomycetidae</taxon>
        <taxon>Hypocreales</taxon>
        <taxon>Cordycipitaceae</taxon>
        <taxon>Cordyceps</taxon>
    </lineage>
</organism>
<feature type="compositionally biased region" description="Basic residues" evidence="1">
    <location>
        <begin position="185"/>
        <end position="194"/>
    </location>
</feature>
<sequence length="365" mass="40738">MAGLGYDSFLSSKPYTFLVGPEKREFYIHASLAASKSSVLGAVVNGSKDEATDGYTVWEEVDEDTFVRFGQYVYTGDYEGSPPREPPPAEEATADSGTGEVLEPVTPAEPDADEAVADERASDEAVTDEPVPASRTWGWYSTSRSVKTQCGACGYTETEEKPTDDEDWAFGATEKAVKEDSWGRSSKKDKKKKRLTTEEYSAEPAAVPDAEAEMTPLTRNDAWNAFKDELLQDCGISNDSGSVKPSRPRKMVRSFLQYKQVFLSHARVHVMAVHYEIQPLAELALRKLHKILCKFILHGERISDVVALLRYTYEEGERPQLRKMVSIFAACHFKQLWADSEFRELFSADGALSVAIMENLIKRLD</sequence>
<dbReference type="VEuPathDB" id="FungiDB:A9K55_002295"/>
<protein>
    <submittedName>
        <fullName evidence="2">BTB POZ fold</fullName>
    </submittedName>
</protein>
<feature type="region of interest" description="Disordered" evidence="1">
    <location>
        <begin position="77"/>
        <end position="135"/>
    </location>
</feature>
<reference evidence="2 3" key="1">
    <citation type="journal article" date="2017" name="BMC Genomics">
        <title>Chromosome level assembly and secondary metabolite potential of the parasitic fungus Cordyceps militaris.</title>
        <authorList>
            <person name="Kramer G.J."/>
            <person name="Nodwell J.R."/>
        </authorList>
    </citation>
    <scope>NUCLEOTIDE SEQUENCE [LARGE SCALE GENOMIC DNA]</scope>
    <source>
        <strain evidence="2 3">ATCC 34164</strain>
    </source>
</reference>
<dbReference type="Gene3D" id="3.30.710.10">
    <property type="entry name" value="Potassium Channel Kv1.1, Chain A"/>
    <property type="match status" value="1"/>
</dbReference>
<dbReference type="AlphaFoldDB" id="A0A2H4S6Y2"/>
<evidence type="ECO:0000313" key="2">
    <source>
        <dbReference type="EMBL" id="ATY58859.1"/>
    </source>
</evidence>
<gene>
    <name evidence="2" type="ORF">A9K55_002295</name>
</gene>
<dbReference type="PANTHER" id="PTHR47843">
    <property type="entry name" value="BTB DOMAIN-CONTAINING PROTEIN-RELATED"/>
    <property type="match status" value="1"/>
</dbReference>
<dbReference type="EMBL" id="CP023322">
    <property type="protein sequence ID" value="ATY58859.1"/>
    <property type="molecule type" value="Genomic_DNA"/>
</dbReference>
<dbReference type="OrthoDB" id="9997739at2759"/>